<proteinExistence type="predicted"/>
<keyword evidence="4" id="KW-1185">Reference proteome</keyword>
<dbReference type="GO" id="GO:0120147">
    <property type="term" value="F:formylglycine-generating oxidase activity"/>
    <property type="evidence" value="ECO:0007669"/>
    <property type="project" value="TreeGrafter"/>
</dbReference>
<gene>
    <name evidence="3" type="ORF">KMW28_00280</name>
</gene>
<dbReference type="KEGG" id="fya:KMW28_00280"/>
<dbReference type="SUPFAM" id="SSF56436">
    <property type="entry name" value="C-type lectin-like"/>
    <property type="match status" value="1"/>
</dbReference>
<feature type="chain" id="PRO_5043555966" evidence="1">
    <location>
        <begin position="22"/>
        <end position="497"/>
    </location>
</feature>
<dbReference type="InterPro" id="IPR051043">
    <property type="entry name" value="Sulfatase_Mod_Factor_Kinase"/>
</dbReference>
<dbReference type="InterPro" id="IPR042095">
    <property type="entry name" value="SUMF_sf"/>
</dbReference>
<organism evidence="3 4">
    <name type="scientific">Flammeovirga yaeyamensis</name>
    <dbReference type="NCBI Taxonomy" id="367791"/>
    <lineage>
        <taxon>Bacteria</taxon>
        <taxon>Pseudomonadati</taxon>
        <taxon>Bacteroidota</taxon>
        <taxon>Cytophagia</taxon>
        <taxon>Cytophagales</taxon>
        <taxon>Flammeovirgaceae</taxon>
        <taxon>Flammeovirga</taxon>
    </lineage>
</organism>
<dbReference type="EMBL" id="CP076132">
    <property type="protein sequence ID" value="QWG02057.1"/>
    <property type="molecule type" value="Genomic_DNA"/>
</dbReference>
<evidence type="ECO:0000259" key="2">
    <source>
        <dbReference type="Pfam" id="PF03781"/>
    </source>
</evidence>
<dbReference type="Pfam" id="PF03781">
    <property type="entry name" value="FGE-sulfatase"/>
    <property type="match status" value="1"/>
</dbReference>
<feature type="domain" description="Sulfatase-modifying factor enzyme-like" evidence="2">
    <location>
        <begin position="231"/>
        <end position="426"/>
    </location>
</feature>
<evidence type="ECO:0000256" key="1">
    <source>
        <dbReference type="SAM" id="SignalP"/>
    </source>
</evidence>
<dbReference type="AlphaFoldDB" id="A0AAX1N4D4"/>
<reference evidence="3 4" key="1">
    <citation type="submission" date="2021-05" db="EMBL/GenBank/DDBJ databases">
        <title>Comparative genomic studies on the polysaccharide-degrading batcterial strains of the Flammeovirga genus.</title>
        <authorList>
            <person name="Zewei F."/>
            <person name="Zheng Z."/>
            <person name="Yu L."/>
            <person name="Ruyue G."/>
            <person name="Yanhong M."/>
            <person name="Yuanyuan C."/>
            <person name="Jingyan G."/>
            <person name="Wenjun H."/>
        </authorList>
    </citation>
    <scope>NUCLEOTIDE SEQUENCE [LARGE SCALE GENOMIC DNA]</scope>
    <source>
        <strain evidence="3 4">NBRC:100898</strain>
    </source>
</reference>
<feature type="signal peptide" evidence="1">
    <location>
        <begin position="1"/>
        <end position="21"/>
    </location>
</feature>
<evidence type="ECO:0000313" key="4">
    <source>
        <dbReference type="Proteomes" id="UP000678679"/>
    </source>
</evidence>
<keyword evidence="1" id="KW-0732">Signal</keyword>
<dbReference type="Proteomes" id="UP000678679">
    <property type="component" value="Chromosome 1"/>
</dbReference>
<sequence>MNKHYYLTTLLICILTVITHANNISVNSLSFQNKDTENKTVEIKVNITWDNSWKLTEAPGNWDAAWVFFKYKVGNGQWSHVKLNYDQLDAGHYALNANIDVSNDDNNGNAHGAFVYSDTPIQQQSVNYDLSFVWNYGANAVNDDDKIKIRAFAIEMVYVPQGAYHLGSGGNEKGHFYKYNGSTDTDTYYVDSENSITIGNQSNNLYYDTASINHQGDQTGVLSESFPKGYNAFYCMKYEITQAQFTAFLSTIDFDDATNLIRKQEKGRNLIVNTDSVVYSDQPYVPIQYLSWQGLAAYLDWAALRPITELEFEKACRGTQTPVPNEYVWGNTLLNENDYTTVNEDTKSESISSNFSMNTGNANYKKNSNGTYKPYRTGKFSGYSTGASLTRVQAGATYYGIMEMSGNVSEKVVTVGHEKGRVFTGEHGDGHLCPDVGLADVENWPCNDTALGSGVRGGSYNRSKNLLETSNRKLAARNYYQEYRQLGGRGGRTAPTE</sequence>
<protein>
    <submittedName>
        <fullName evidence="3">SUMF1/EgtB/PvdO family nonheme iron enzyme</fullName>
    </submittedName>
</protein>
<dbReference type="InterPro" id="IPR016187">
    <property type="entry name" value="CTDL_fold"/>
</dbReference>
<dbReference type="PANTHER" id="PTHR23150">
    <property type="entry name" value="SULFATASE MODIFYING FACTOR 1, 2"/>
    <property type="match status" value="1"/>
</dbReference>
<name>A0AAX1N4D4_9BACT</name>
<dbReference type="PANTHER" id="PTHR23150:SF19">
    <property type="entry name" value="FORMYLGLYCINE-GENERATING ENZYME"/>
    <property type="match status" value="1"/>
</dbReference>
<evidence type="ECO:0000313" key="3">
    <source>
        <dbReference type="EMBL" id="QWG02057.1"/>
    </source>
</evidence>
<dbReference type="Gene3D" id="3.90.1580.10">
    <property type="entry name" value="paralog of FGE (formylglycine-generating enzyme)"/>
    <property type="match status" value="1"/>
</dbReference>
<accession>A0AAX1N4D4</accession>
<dbReference type="InterPro" id="IPR005532">
    <property type="entry name" value="SUMF_dom"/>
</dbReference>